<proteinExistence type="predicted"/>
<comment type="caution">
    <text evidence="1">The sequence shown here is derived from an EMBL/GenBank/DDBJ whole genome shotgun (WGS) entry which is preliminary data.</text>
</comment>
<evidence type="ECO:0000313" key="2">
    <source>
        <dbReference type="Proteomes" id="UP001642464"/>
    </source>
</evidence>
<gene>
    <name evidence="1" type="ORF">SCF082_LOCUS18428</name>
</gene>
<dbReference type="EMBL" id="CAXAMM010012325">
    <property type="protein sequence ID" value="CAK9028590.1"/>
    <property type="molecule type" value="Genomic_DNA"/>
</dbReference>
<reference evidence="1 2" key="1">
    <citation type="submission" date="2024-02" db="EMBL/GenBank/DDBJ databases">
        <authorList>
            <person name="Chen Y."/>
            <person name="Shah S."/>
            <person name="Dougan E. K."/>
            <person name="Thang M."/>
            <person name="Chan C."/>
        </authorList>
    </citation>
    <scope>NUCLEOTIDE SEQUENCE [LARGE SCALE GENOMIC DNA]</scope>
</reference>
<evidence type="ECO:0000313" key="1">
    <source>
        <dbReference type="EMBL" id="CAK9028590.1"/>
    </source>
</evidence>
<protein>
    <submittedName>
        <fullName evidence="1">Uncharacterized protein</fullName>
    </submittedName>
</protein>
<dbReference type="Proteomes" id="UP001642464">
    <property type="component" value="Unassembled WGS sequence"/>
</dbReference>
<organism evidence="1 2">
    <name type="scientific">Durusdinium trenchii</name>
    <dbReference type="NCBI Taxonomy" id="1381693"/>
    <lineage>
        <taxon>Eukaryota</taxon>
        <taxon>Sar</taxon>
        <taxon>Alveolata</taxon>
        <taxon>Dinophyceae</taxon>
        <taxon>Suessiales</taxon>
        <taxon>Symbiodiniaceae</taxon>
        <taxon>Durusdinium</taxon>
    </lineage>
</organism>
<keyword evidence="2" id="KW-1185">Reference proteome</keyword>
<name>A0ABP0KP05_9DINO</name>
<sequence>MSLHRRARDFGLKTGLLTSRNQDVHLHVGNRRLRKDAGILWEKSFATRPPRRRLASKTNLAQLRLERTSRKEAQPTRSPPLFVCSIDDVAYSVAAAIVESNASTIMAAAAVWSRPPLVAYVLQYLDLITQAQCCSISYLCSTSSNDSSDRSQQVATPAAIGPNIFEAARVVWDMVTGPLLHLDGQSLKCPGLDTMTNVGTFFPHWDGCEDLPRAEWQTWIGRPDQPKDAAWMDDFLGARGLSRDVLKSFVELNFNDEDIELAMAVLRQGHWRYHCYPHLTGKISRTALMRQARWNSRSSAFAGFCFSGRSHPGPGQGNLHCLIDDWR</sequence>
<accession>A0ABP0KP05</accession>